<dbReference type="Proteomes" id="UP000516173">
    <property type="component" value="Chromosome"/>
</dbReference>
<accession>A0A7G1KNN7</accession>
<proteinExistence type="predicted"/>
<sequence>MRRWPRAVAFACGAVFLLVLGAALRPLLLPENHAPAQVLNDTEIGFAQDMTAHHQQAVQIVQRLDAGVDPAVARLARQIDHTQQVEIGTMLGWLRLANASPMPRHPMAWLPHDADTTAAHHHSPPSAPADAAMPGLASQAELDALSAARGRDAEVLFLQLMYRHHQGGIAMAQAADRVIASGPVKEATRGMIVAQSQECGLMGLLLTQRNAQPLP</sequence>
<keyword evidence="3" id="KW-1185">Reference proteome</keyword>
<dbReference type="Gene3D" id="1.20.1260.10">
    <property type="match status" value="1"/>
</dbReference>
<dbReference type="GeneID" id="80348697"/>
<dbReference type="PANTHER" id="PTHR36933:SF1">
    <property type="entry name" value="SLL0788 PROTEIN"/>
    <property type="match status" value="1"/>
</dbReference>
<evidence type="ECO:0000313" key="2">
    <source>
        <dbReference type="EMBL" id="BCK56451.1"/>
    </source>
</evidence>
<dbReference type="PANTHER" id="PTHR36933">
    <property type="entry name" value="SLL0788 PROTEIN"/>
    <property type="match status" value="1"/>
</dbReference>
<reference evidence="2 3" key="1">
    <citation type="submission" date="2020-08" db="EMBL/GenBank/DDBJ databases">
        <title>Genome Sequencing of Nocardia wallacei strain FMUON74 and assembly.</title>
        <authorList>
            <person name="Toyokawa M."/>
            <person name="Uesaka K."/>
        </authorList>
    </citation>
    <scope>NUCLEOTIDE SEQUENCE [LARGE SCALE GENOMIC DNA]</scope>
    <source>
        <strain evidence="2 3">FMUON74</strain>
    </source>
</reference>
<dbReference type="KEGG" id="nwl:NWFMUON74_42230"/>
<organism evidence="2 3">
    <name type="scientific">Nocardia wallacei</name>
    <dbReference type="NCBI Taxonomy" id="480035"/>
    <lineage>
        <taxon>Bacteria</taxon>
        <taxon>Bacillati</taxon>
        <taxon>Actinomycetota</taxon>
        <taxon>Actinomycetes</taxon>
        <taxon>Mycobacteriales</taxon>
        <taxon>Nocardiaceae</taxon>
        <taxon>Nocardia</taxon>
    </lineage>
</organism>
<dbReference type="Pfam" id="PF03713">
    <property type="entry name" value="DUF305"/>
    <property type="match status" value="1"/>
</dbReference>
<gene>
    <name evidence="2" type="ORF">NWFMUON74_42230</name>
</gene>
<feature type="domain" description="DUF305" evidence="1">
    <location>
        <begin position="43"/>
        <end position="202"/>
    </location>
</feature>
<dbReference type="RefSeq" id="WP_187689308.1">
    <property type="nucleotide sequence ID" value="NZ_AP023396.1"/>
</dbReference>
<protein>
    <submittedName>
        <fullName evidence="2">DUF305 domain-containing protein</fullName>
    </submittedName>
</protein>
<dbReference type="InterPro" id="IPR005183">
    <property type="entry name" value="DUF305_CopM-like"/>
</dbReference>
<name>A0A7G1KNN7_9NOCA</name>
<dbReference type="AlphaFoldDB" id="A0A7G1KNN7"/>
<dbReference type="InterPro" id="IPR012347">
    <property type="entry name" value="Ferritin-like"/>
</dbReference>
<evidence type="ECO:0000259" key="1">
    <source>
        <dbReference type="Pfam" id="PF03713"/>
    </source>
</evidence>
<evidence type="ECO:0000313" key="3">
    <source>
        <dbReference type="Proteomes" id="UP000516173"/>
    </source>
</evidence>
<dbReference type="EMBL" id="AP023396">
    <property type="protein sequence ID" value="BCK56451.1"/>
    <property type="molecule type" value="Genomic_DNA"/>
</dbReference>